<keyword evidence="6" id="KW-0862">Zinc</keyword>
<keyword evidence="12" id="KW-1185">Reference proteome</keyword>
<keyword evidence="4" id="KW-0479">Metal-binding</keyword>
<name>A0ABW0LQY2_9BACL</name>
<comment type="caution">
    <text evidence="11">The sequence shown here is derived from an EMBL/GenBank/DDBJ whole genome shotgun (WGS) entry which is preliminary data.</text>
</comment>
<feature type="domain" description="Beta-galactosidase trimerisation" evidence="10">
    <location>
        <begin position="391"/>
        <end position="595"/>
    </location>
</feature>
<dbReference type="InterPro" id="IPR003476">
    <property type="entry name" value="Glyco_hydro_42"/>
</dbReference>
<dbReference type="Proteomes" id="UP001596105">
    <property type="component" value="Unassembled WGS sequence"/>
</dbReference>
<feature type="domain" description="Glycoside hydrolase family 42 N-terminal" evidence="9">
    <location>
        <begin position="10"/>
        <end position="376"/>
    </location>
</feature>
<comment type="catalytic activity">
    <reaction evidence="1 8">
        <text>Hydrolysis of terminal non-reducing beta-D-galactose residues in beta-D-galactosides.</text>
        <dbReference type="EC" id="3.2.1.23"/>
    </reaction>
</comment>
<evidence type="ECO:0000313" key="12">
    <source>
        <dbReference type="Proteomes" id="UP001596105"/>
    </source>
</evidence>
<accession>A0ABW0LQY2</accession>
<evidence type="ECO:0000256" key="8">
    <source>
        <dbReference type="PIRNR" id="PIRNR001084"/>
    </source>
</evidence>
<evidence type="ECO:0000256" key="4">
    <source>
        <dbReference type="ARBA" id="ARBA00022723"/>
    </source>
</evidence>
<evidence type="ECO:0000256" key="3">
    <source>
        <dbReference type="ARBA" id="ARBA00012756"/>
    </source>
</evidence>
<dbReference type="PANTHER" id="PTHR36447">
    <property type="entry name" value="BETA-GALACTOSIDASE GANA"/>
    <property type="match status" value="1"/>
</dbReference>
<dbReference type="Pfam" id="PF08532">
    <property type="entry name" value="Glyco_hydro_42M"/>
    <property type="match status" value="1"/>
</dbReference>
<evidence type="ECO:0000259" key="9">
    <source>
        <dbReference type="Pfam" id="PF02449"/>
    </source>
</evidence>
<organism evidence="11 12">
    <name type="scientific">Cohnella suwonensis</name>
    <dbReference type="NCBI Taxonomy" id="696072"/>
    <lineage>
        <taxon>Bacteria</taxon>
        <taxon>Bacillati</taxon>
        <taxon>Bacillota</taxon>
        <taxon>Bacilli</taxon>
        <taxon>Bacillales</taxon>
        <taxon>Paenibacillaceae</taxon>
        <taxon>Cohnella</taxon>
    </lineage>
</organism>
<keyword evidence="5 8" id="KW-0378">Hydrolase</keyword>
<dbReference type="InterPro" id="IPR013738">
    <property type="entry name" value="Beta_galactosidase_Trimer"/>
</dbReference>
<evidence type="ECO:0000256" key="1">
    <source>
        <dbReference type="ARBA" id="ARBA00001412"/>
    </source>
</evidence>
<dbReference type="PANTHER" id="PTHR36447:SF2">
    <property type="entry name" value="BETA-GALACTOSIDASE YESZ"/>
    <property type="match status" value="1"/>
</dbReference>
<dbReference type="Gene3D" id="3.40.50.880">
    <property type="match status" value="1"/>
</dbReference>
<dbReference type="SUPFAM" id="SSF52317">
    <property type="entry name" value="Class I glutamine amidotransferase-like"/>
    <property type="match status" value="1"/>
</dbReference>
<reference evidence="12" key="1">
    <citation type="journal article" date="2019" name="Int. J. Syst. Evol. Microbiol.">
        <title>The Global Catalogue of Microorganisms (GCM) 10K type strain sequencing project: providing services to taxonomists for standard genome sequencing and annotation.</title>
        <authorList>
            <consortium name="The Broad Institute Genomics Platform"/>
            <consortium name="The Broad Institute Genome Sequencing Center for Infectious Disease"/>
            <person name="Wu L."/>
            <person name="Ma J."/>
        </authorList>
    </citation>
    <scope>NUCLEOTIDE SEQUENCE [LARGE SCALE GENOMIC DNA]</scope>
    <source>
        <strain evidence="12">CCUG 57113</strain>
    </source>
</reference>
<keyword evidence="7 8" id="KW-0326">Glycosidase</keyword>
<sequence length="671" mass="76265">MQQLLYGVAYYDEYMPHERLDEDIRMMKAAGINLVRIAESTWSTHEPQNGVFDFSSVDRVLDAMHEAGIHVIVGTPTYAVPTWMVKEHPDILAETPNGPGRYGARQIMDIANPTYLFFAERIIRKLIGRVCGHPAVIGYQVDNETKHYHTSGPNVQYRFVKYMKEKFGTVERLNQEFGLDYWSNRINSWEDFPSVVGTINGSLGAEFARFQRQLVTEFLAWQASIVNEYKRPDQFVTHNFDYGWKDGSYGVQPDVDHFSAAAALDIAGVDIYHPSQDLLTGKEISYCGDSARSLKGMNYFVLETQAQAFPHWTPYPGQLRLQAFSHLASGANMVEYWHWHSIHNSIETYWKGLLSHDFSSNPTYEEAATIGRDFARLSPKLINLKKKNRAAVLVSNDALTALHWFPIHGRKVSYNDIVRLMYDQLYEMNIGCDILHPDSDSFEQYDLILVPTLYAASDELLSRLNLYVENGGHIVYTFKSGFANGHVKVRTDVQPGFISKVCGVQYSQFVEPNSVSLKGDLLGVDAEHSGVNFWMELLTPTTAEVLAWYDHPHWGAYAAITENHYGRGTAIYIGCLISAEVMGKVLERVCRSAGLWSPDQELQFPLIVKSGTNNAGRTVRYYFNYSEEPKSFSYPHGDGMELLADRPVHRGERIELDRWCFVIIEESADTK</sequence>
<dbReference type="CDD" id="cd03143">
    <property type="entry name" value="A4_beta-galactosidase_middle_domain"/>
    <property type="match status" value="1"/>
</dbReference>
<gene>
    <name evidence="11" type="ORF">ACFPPD_05505</name>
</gene>
<comment type="similarity">
    <text evidence="2 8">Belongs to the glycosyl hydrolase 42 family.</text>
</comment>
<protein>
    <recommendedName>
        <fullName evidence="3 8">Beta-galactosidase</fullName>
        <shortName evidence="8">Beta-gal</shortName>
        <ecNumber evidence="3 8">3.2.1.23</ecNumber>
    </recommendedName>
</protein>
<dbReference type="RefSeq" id="WP_209746583.1">
    <property type="nucleotide sequence ID" value="NZ_JBHSMH010000007.1"/>
</dbReference>
<evidence type="ECO:0000259" key="10">
    <source>
        <dbReference type="Pfam" id="PF08532"/>
    </source>
</evidence>
<dbReference type="InterPro" id="IPR017853">
    <property type="entry name" value="GH"/>
</dbReference>
<dbReference type="EC" id="3.2.1.23" evidence="3 8"/>
<evidence type="ECO:0000256" key="2">
    <source>
        <dbReference type="ARBA" id="ARBA00005940"/>
    </source>
</evidence>
<evidence type="ECO:0000256" key="7">
    <source>
        <dbReference type="ARBA" id="ARBA00023295"/>
    </source>
</evidence>
<dbReference type="Gene3D" id="3.20.20.80">
    <property type="entry name" value="Glycosidases"/>
    <property type="match status" value="1"/>
</dbReference>
<evidence type="ECO:0000256" key="5">
    <source>
        <dbReference type="ARBA" id="ARBA00022801"/>
    </source>
</evidence>
<dbReference type="EMBL" id="JBHSMH010000007">
    <property type="protein sequence ID" value="MFC5468169.1"/>
    <property type="molecule type" value="Genomic_DNA"/>
</dbReference>
<proteinExistence type="inferred from homology"/>
<dbReference type="SUPFAM" id="SSF51445">
    <property type="entry name" value="(Trans)glycosidases"/>
    <property type="match status" value="1"/>
</dbReference>
<evidence type="ECO:0000313" key="11">
    <source>
        <dbReference type="EMBL" id="MFC5468169.1"/>
    </source>
</evidence>
<dbReference type="PIRSF" id="PIRSF001084">
    <property type="entry name" value="B-galactosidase"/>
    <property type="match status" value="1"/>
</dbReference>
<dbReference type="InterPro" id="IPR013529">
    <property type="entry name" value="Glyco_hydro_42_N"/>
</dbReference>
<dbReference type="InterPro" id="IPR029062">
    <property type="entry name" value="Class_I_gatase-like"/>
</dbReference>
<dbReference type="Pfam" id="PF02449">
    <property type="entry name" value="Glyco_hydro_42"/>
    <property type="match status" value="1"/>
</dbReference>
<evidence type="ECO:0000256" key="6">
    <source>
        <dbReference type="ARBA" id="ARBA00022833"/>
    </source>
</evidence>